<dbReference type="PANTHER" id="PTHR30590">
    <property type="entry name" value="INNER MEMBRANE PROTEIN"/>
    <property type="match status" value="1"/>
</dbReference>
<accession>A0A4R9G8D3</accession>
<feature type="transmembrane region" description="Helical" evidence="1">
    <location>
        <begin position="345"/>
        <end position="364"/>
    </location>
</feature>
<proteinExistence type="predicted"/>
<feature type="transmembrane region" description="Helical" evidence="1">
    <location>
        <begin position="198"/>
        <end position="218"/>
    </location>
</feature>
<feature type="transmembrane region" description="Helical" evidence="1">
    <location>
        <begin position="316"/>
        <end position="338"/>
    </location>
</feature>
<dbReference type="OrthoDB" id="9807744at2"/>
<dbReference type="InterPro" id="IPR052529">
    <property type="entry name" value="Bact_Transport_Assoc"/>
</dbReference>
<feature type="domain" description="DUF418" evidence="2">
    <location>
        <begin position="219"/>
        <end position="383"/>
    </location>
</feature>
<evidence type="ECO:0000313" key="4">
    <source>
        <dbReference type="Proteomes" id="UP000297453"/>
    </source>
</evidence>
<feature type="transmembrane region" description="Helical" evidence="1">
    <location>
        <begin position="268"/>
        <end position="296"/>
    </location>
</feature>
<feature type="transmembrane region" description="Helical" evidence="1">
    <location>
        <begin position="238"/>
        <end position="256"/>
    </location>
</feature>
<feature type="transmembrane region" description="Helical" evidence="1">
    <location>
        <begin position="133"/>
        <end position="156"/>
    </location>
</feature>
<keyword evidence="1" id="KW-0812">Transmembrane</keyword>
<feature type="transmembrane region" description="Helical" evidence="1">
    <location>
        <begin position="12"/>
        <end position="29"/>
    </location>
</feature>
<reference evidence="3" key="1">
    <citation type="journal article" date="2019" name="PLoS Negl. Trop. Dis.">
        <title>Revisiting the worldwide diversity of Leptospira species in the environment.</title>
        <authorList>
            <person name="Vincent A.T."/>
            <person name="Schiettekatte O."/>
            <person name="Bourhy P."/>
            <person name="Veyrier F.J."/>
            <person name="Picardeau M."/>
        </authorList>
    </citation>
    <scope>NUCLEOTIDE SEQUENCE [LARGE SCALE GENOMIC DNA]</scope>
    <source>
        <strain evidence="3">SSS9</strain>
    </source>
</reference>
<dbReference type="PANTHER" id="PTHR30590:SF2">
    <property type="entry name" value="INNER MEMBRANE PROTEIN"/>
    <property type="match status" value="1"/>
</dbReference>
<comment type="caution">
    <text evidence="3">The sequence shown here is derived from an EMBL/GenBank/DDBJ whole genome shotgun (WGS) entry which is preliminary data.</text>
</comment>
<keyword evidence="4" id="KW-1185">Reference proteome</keyword>
<keyword evidence="1" id="KW-0472">Membrane</keyword>
<gene>
    <name evidence="3" type="ORF">EHO59_07475</name>
</gene>
<dbReference type="AlphaFoldDB" id="A0A4R9G8D3"/>
<dbReference type="EMBL" id="RQEP01000005">
    <property type="protein sequence ID" value="TGK07926.1"/>
    <property type="molecule type" value="Genomic_DNA"/>
</dbReference>
<feature type="transmembrane region" description="Helical" evidence="1">
    <location>
        <begin position="49"/>
        <end position="74"/>
    </location>
</feature>
<feature type="transmembrane region" description="Helical" evidence="1">
    <location>
        <begin position="94"/>
        <end position="127"/>
    </location>
</feature>
<name>A0A4R9G8D3_9LEPT</name>
<dbReference type="RefSeq" id="WP_135586245.1">
    <property type="nucleotide sequence ID" value="NZ_RQEP01000005.1"/>
</dbReference>
<protein>
    <submittedName>
        <fullName evidence="3">DUF418 domain-containing protein</fullName>
    </submittedName>
</protein>
<dbReference type="Pfam" id="PF04235">
    <property type="entry name" value="DUF418"/>
    <property type="match status" value="1"/>
</dbReference>
<evidence type="ECO:0000259" key="2">
    <source>
        <dbReference type="Pfam" id="PF04235"/>
    </source>
</evidence>
<dbReference type="Proteomes" id="UP000297453">
    <property type="component" value="Unassembled WGS sequence"/>
</dbReference>
<evidence type="ECO:0000256" key="1">
    <source>
        <dbReference type="SAM" id="Phobius"/>
    </source>
</evidence>
<sequence length="393" mass="45438">MITHKRIGFIDFLRGFALFGILVVNLPYFSKPMFLVASLHENSTLLDSIGSWIVAFFFESKFYVLFSFLFGYGFSMQMDSSESSKANFEYFRRIFALIILGILHGIFLFLGDILFSYGILGIALWFLRKKSPIWLLRFSFLCLLLAIAGRIVLFAAEDSFRAFLANHLTQILEETRKAYLGSFWENAIQRSKETFSSFRFLVLYQWPSILAMFSLGLAAAKKSIFADWGEARLFLSKYFPWMLILGVLGNLLYTLHSRHVFPEDLNKSLKFFLVCLDPISAPALTFCYVYILGNYYASSKSLADKPWFETAGRLSLTSYLGESLVCTWIFCGWGLGYFDQLGSYIVLLLSVPIWIFWVGFSALWDRFFSLGPMEWLLRSWTYWSFMKLKRPGS</sequence>
<organism evidence="3 4">
    <name type="scientific">Leptospira semungkisensis</name>
    <dbReference type="NCBI Taxonomy" id="2484985"/>
    <lineage>
        <taxon>Bacteria</taxon>
        <taxon>Pseudomonadati</taxon>
        <taxon>Spirochaetota</taxon>
        <taxon>Spirochaetia</taxon>
        <taxon>Leptospirales</taxon>
        <taxon>Leptospiraceae</taxon>
        <taxon>Leptospira</taxon>
    </lineage>
</organism>
<dbReference type="InterPro" id="IPR007349">
    <property type="entry name" value="DUF418"/>
</dbReference>
<keyword evidence="1" id="KW-1133">Transmembrane helix</keyword>
<evidence type="ECO:0000313" key="3">
    <source>
        <dbReference type="EMBL" id="TGK07926.1"/>
    </source>
</evidence>